<feature type="region of interest" description="Disordered" evidence="1">
    <location>
        <begin position="231"/>
        <end position="250"/>
    </location>
</feature>
<reference evidence="2" key="1">
    <citation type="submission" date="2020-01" db="EMBL/GenBank/DDBJ databases">
        <authorList>
            <consortium name="DOE Joint Genome Institute"/>
            <person name="Haridas S."/>
            <person name="Albert R."/>
            <person name="Binder M."/>
            <person name="Bloem J."/>
            <person name="Labutti K."/>
            <person name="Salamov A."/>
            <person name="Andreopoulos B."/>
            <person name="Baker S.E."/>
            <person name="Barry K."/>
            <person name="Bills G."/>
            <person name="Bluhm B.H."/>
            <person name="Cannon C."/>
            <person name="Castanera R."/>
            <person name="Culley D.E."/>
            <person name="Daum C."/>
            <person name="Ezra D."/>
            <person name="Gonzalez J.B."/>
            <person name="Henrissat B."/>
            <person name="Kuo A."/>
            <person name="Liang C."/>
            <person name="Lipzen A."/>
            <person name="Lutzoni F."/>
            <person name="Magnuson J."/>
            <person name="Mondo S."/>
            <person name="Nolan M."/>
            <person name="Ohm R."/>
            <person name="Pangilinan J."/>
            <person name="Park H.-J."/>
            <person name="Ramirez L."/>
            <person name="Alfaro M."/>
            <person name="Sun H."/>
            <person name="Tritt A."/>
            <person name="Yoshinaga Y."/>
            <person name="Zwiers L.-H."/>
            <person name="Turgeon B.G."/>
            <person name="Goodwin S.B."/>
            <person name="Spatafora J.W."/>
            <person name="Crous P.W."/>
            <person name="Grigoriev I.V."/>
        </authorList>
    </citation>
    <scope>NUCLEOTIDE SEQUENCE</scope>
    <source>
        <strain evidence="2">P77</strain>
    </source>
</reference>
<protein>
    <submittedName>
        <fullName evidence="2">Uncharacterized protein</fullName>
    </submittedName>
</protein>
<dbReference type="OrthoDB" id="3924768at2759"/>
<evidence type="ECO:0000313" key="3">
    <source>
        <dbReference type="Proteomes" id="UP000800040"/>
    </source>
</evidence>
<evidence type="ECO:0000313" key="2">
    <source>
        <dbReference type="EMBL" id="KAF1829793.1"/>
    </source>
</evidence>
<name>A0A6A5K8U1_9PLEO</name>
<accession>A0A6A5K8U1</accession>
<dbReference type="EMBL" id="ML975424">
    <property type="protein sequence ID" value="KAF1829793.1"/>
    <property type="molecule type" value="Genomic_DNA"/>
</dbReference>
<proteinExistence type="predicted"/>
<sequence length="427" mass="48422">MPVTVDSRHVLVAKGHDEKELKVAKEHDEKELKSLTESTTLAASLERITITRLPTAEEPEAALDSEPRSTLHIYQEGAWHKCIMPTTDPSKERICGPTLKEQKAQRKEKKERINAGLPIVNPDENAFFLHQPYLAFHVPPRVLYMGNSKYNAKPVVLIREGPFWRKYRLQLGPSIGKPEVLDPRGVVSWRHNGGDKKALKADDHKLKGYKVRTWRLWGETGKKFVHTVKANREAGEGPDPDVLEEPGGKPEEPVRAEEVVYLRWTKPLSRHTRRYHFRYAGIDFYWKGTGSVKETRLCGSFLRFNHLKLVARLPHNKEKGKEPTDVCLGTYTSSIAQQKHGKLDFSDAAILRLIEEYAPSLVARNPFEEQTEASETETAKVLRMKKSTMYQVFVATAMCMVTSEKEKRHRLMELLVEAADQGGGGGG</sequence>
<organism evidence="2 3">
    <name type="scientific">Decorospora gaudefroyi</name>
    <dbReference type="NCBI Taxonomy" id="184978"/>
    <lineage>
        <taxon>Eukaryota</taxon>
        <taxon>Fungi</taxon>
        <taxon>Dikarya</taxon>
        <taxon>Ascomycota</taxon>
        <taxon>Pezizomycotina</taxon>
        <taxon>Dothideomycetes</taxon>
        <taxon>Pleosporomycetidae</taxon>
        <taxon>Pleosporales</taxon>
        <taxon>Pleosporineae</taxon>
        <taxon>Pleosporaceae</taxon>
        <taxon>Decorospora</taxon>
    </lineage>
</organism>
<keyword evidence="3" id="KW-1185">Reference proteome</keyword>
<evidence type="ECO:0000256" key="1">
    <source>
        <dbReference type="SAM" id="MobiDB-lite"/>
    </source>
</evidence>
<gene>
    <name evidence="2" type="ORF">BDW02DRAFT_573644</name>
</gene>
<dbReference type="Proteomes" id="UP000800040">
    <property type="component" value="Unassembled WGS sequence"/>
</dbReference>
<dbReference type="AlphaFoldDB" id="A0A6A5K8U1"/>